<dbReference type="InterPro" id="IPR001806">
    <property type="entry name" value="Small_GTPase"/>
</dbReference>
<dbReference type="SMART" id="SM00176">
    <property type="entry name" value="RAN"/>
    <property type="match status" value="1"/>
</dbReference>
<feature type="compositionally biased region" description="Basic and acidic residues" evidence="5">
    <location>
        <begin position="1514"/>
        <end position="1525"/>
    </location>
</feature>
<evidence type="ECO:0000256" key="2">
    <source>
        <dbReference type="ARBA" id="ARBA00023134"/>
    </source>
</evidence>
<feature type="compositionally biased region" description="Acidic residues" evidence="5">
    <location>
        <begin position="1250"/>
        <end position="1259"/>
    </location>
</feature>
<feature type="compositionally biased region" description="Acidic residues" evidence="5">
    <location>
        <begin position="1502"/>
        <end position="1511"/>
    </location>
</feature>
<dbReference type="Proteomes" id="UP000694553">
    <property type="component" value="Unassembled WGS sequence"/>
</dbReference>
<evidence type="ECO:0000313" key="7">
    <source>
        <dbReference type="Proteomes" id="UP000694553"/>
    </source>
</evidence>
<keyword evidence="7" id="KW-1185">Reference proteome</keyword>
<dbReference type="SMART" id="SM00174">
    <property type="entry name" value="RHO"/>
    <property type="match status" value="1"/>
</dbReference>
<dbReference type="Gene3D" id="3.40.50.300">
    <property type="entry name" value="P-loop containing nucleotide triphosphate hydrolases"/>
    <property type="match status" value="1"/>
</dbReference>
<evidence type="ECO:0000256" key="1">
    <source>
        <dbReference type="ARBA" id="ARBA00022741"/>
    </source>
</evidence>
<feature type="region of interest" description="Disordered" evidence="5">
    <location>
        <begin position="517"/>
        <end position="538"/>
    </location>
</feature>
<feature type="coiled-coil region" evidence="4">
    <location>
        <begin position="30"/>
        <end position="175"/>
    </location>
</feature>
<dbReference type="NCBIfam" id="TIGR00231">
    <property type="entry name" value="small_GTP"/>
    <property type="match status" value="1"/>
</dbReference>
<dbReference type="PROSITE" id="PS51419">
    <property type="entry name" value="RAB"/>
    <property type="match status" value="1"/>
</dbReference>
<feature type="compositionally biased region" description="Gly residues" evidence="5">
    <location>
        <begin position="1532"/>
        <end position="1542"/>
    </location>
</feature>
<feature type="compositionally biased region" description="Acidic residues" evidence="5">
    <location>
        <begin position="1060"/>
        <end position="1069"/>
    </location>
</feature>
<reference evidence="6" key="2">
    <citation type="submission" date="2025-08" db="UniProtKB">
        <authorList>
            <consortium name="Ensembl"/>
        </authorList>
    </citation>
    <scope>IDENTIFICATION</scope>
</reference>
<dbReference type="GO" id="GO:0003924">
    <property type="term" value="F:GTPase activity"/>
    <property type="evidence" value="ECO:0007669"/>
    <property type="project" value="InterPro"/>
</dbReference>
<gene>
    <name evidence="6" type="primary">RAB44</name>
</gene>
<feature type="region of interest" description="Disordered" evidence="5">
    <location>
        <begin position="1822"/>
        <end position="1884"/>
    </location>
</feature>
<feature type="compositionally biased region" description="Gly residues" evidence="5">
    <location>
        <begin position="613"/>
        <end position="623"/>
    </location>
</feature>
<feature type="region of interest" description="Disordered" evidence="5">
    <location>
        <begin position="673"/>
        <end position="725"/>
    </location>
</feature>
<dbReference type="Ensembl" id="ENSCMUT00000030745.1">
    <property type="protein sequence ID" value="ENSCMUP00000030422.1"/>
    <property type="gene ID" value="ENSCMUG00000017548.1"/>
</dbReference>
<feature type="compositionally biased region" description="Acidic residues" evidence="5">
    <location>
        <begin position="766"/>
        <end position="775"/>
    </location>
</feature>
<dbReference type="InterPro" id="IPR027417">
    <property type="entry name" value="P-loop_NTPase"/>
</dbReference>
<dbReference type="GO" id="GO:0005525">
    <property type="term" value="F:GTP binding"/>
    <property type="evidence" value="ECO:0007669"/>
    <property type="project" value="UniProtKB-KW"/>
</dbReference>
<feature type="compositionally biased region" description="Gly residues" evidence="5">
    <location>
        <begin position="796"/>
        <end position="806"/>
    </location>
</feature>
<dbReference type="SMART" id="SM00175">
    <property type="entry name" value="RAB"/>
    <property type="match status" value="1"/>
</dbReference>
<dbReference type="FunFam" id="3.40.50.300:FF:001129">
    <property type="entry name" value="ras-related protein Rab-44 isoform X2"/>
    <property type="match status" value="1"/>
</dbReference>
<feature type="region of interest" description="Disordered" evidence="5">
    <location>
        <begin position="939"/>
        <end position="972"/>
    </location>
</feature>
<feature type="compositionally biased region" description="Basic and acidic residues" evidence="5">
    <location>
        <begin position="1219"/>
        <end position="1228"/>
    </location>
</feature>
<feature type="compositionally biased region" description="Acidic residues" evidence="5">
    <location>
        <begin position="956"/>
        <end position="965"/>
    </location>
</feature>
<evidence type="ECO:0000256" key="3">
    <source>
        <dbReference type="ARBA" id="ARBA00023288"/>
    </source>
</evidence>
<feature type="compositionally biased region" description="Basic and acidic residues" evidence="5">
    <location>
        <begin position="778"/>
        <end position="788"/>
    </location>
</feature>
<dbReference type="PROSITE" id="PS51421">
    <property type="entry name" value="RAS"/>
    <property type="match status" value="1"/>
</dbReference>
<keyword evidence="2" id="KW-0342">GTP-binding</keyword>
<dbReference type="InterPro" id="IPR050227">
    <property type="entry name" value="Rab"/>
</dbReference>
<name>A0A8U7NTP8_CORMO</name>
<feature type="compositionally biased region" description="Polar residues" evidence="5">
    <location>
        <begin position="1280"/>
        <end position="1299"/>
    </location>
</feature>
<evidence type="ECO:0000256" key="5">
    <source>
        <dbReference type="SAM" id="MobiDB-lite"/>
    </source>
</evidence>
<feature type="region of interest" description="Disordered" evidence="5">
    <location>
        <begin position="364"/>
        <end position="385"/>
    </location>
</feature>
<feature type="region of interest" description="Disordered" evidence="5">
    <location>
        <begin position="583"/>
        <end position="624"/>
    </location>
</feature>
<dbReference type="PANTHER" id="PTHR47977">
    <property type="entry name" value="RAS-RELATED PROTEIN RAB"/>
    <property type="match status" value="1"/>
</dbReference>
<dbReference type="Pfam" id="PF00071">
    <property type="entry name" value="Ras"/>
    <property type="match status" value="1"/>
</dbReference>
<feature type="compositionally biased region" description="Basic and acidic residues" evidence="5">
    <location>
        <begin position="1072"/>
        <end position="1083"/>
    </location>
</feature>
<feature type="region of interest" description="Disordered" evidence="5">
    <location>
        <begin position="1905"/>
        <end position="1942"/>
    </location>
</feature>
<protein>
    <submittedName>
        <fullName evidence="6">RAB44, member RAS onco family</fullName>
    </submittedName>
</protein>
<dbReference type="SUPFAM" id="SSF52540">
    <property type="entry name" value="P-loop containing nucleoside triphosphate hydrolases"/>
    <property type="match status" value="1"/>
</dbReference>
<dbReference type="InterPro" id="IPR005225">
    <property type="entry name" value="Small_GTP-bd"/>
</dbReference>
<feature type="compositionally biased region" description="Basic and acidic residues" evidence="5">
    <location>
        <begin position="1848"/>
        <end position="1861"/>
    </location>
</feature>
<keyword evidence="3" id="KW-0449">Lipoprotein</keyword>
<dbReference type="SMART" id="SM00173">
    <property type="entry name" value="RAS"/>
    <property type="match status" value="1"/>
</dbReference>
<accession>A0A8U7NTP8</accession>
<dbReference type="CDD" id="cd00154">
    <property type="entry name" value="Rab"/>
    <property type="match status" value="1"/>
</dbReference>
<feature type="compositionally biased region" description="Acidic residues" evidence="5">
    <location>
        <begin position="1398"/>
        <end position="1407"/>
    </location>
</feature>
<reference evidence="6" key="3">
    <citation type="submission" date="2025-09" db="UniProtKB">
        <authorList>
            <consortium name="Ensembl"/>
        </authorList>
    </citation>
    <scope>IDENTIFICATION</scope>
</reference>
<keyword evidence="4" id="KW-0175">Coiled coil</keyword>
<feature type="region of interest" description="Disordered" evidence="5">
    <location>
        <begin position="986"/>
        <end position="1642"/>
    </location>
</feature>
<evidence type="ECO:0000313" key="6">
    <source>
        <dbReference type="Ensembl" id="ENSCMUP00000030422.1"/>
    </source>
</evidence>
<dbReference type="PRINTS" id="PR00449">
    <property type="entry name" value="RASTRNSFRMNG"/>
</dbReference>
<proteinExistence type="predicted"/>
<feature type="compositionally biased region" description="Gly residues" evidence="5">
    <location>
        <begin position="1090"/>
        <end position="1100"/>
    </location>
</feature>
<feature type="region of interest" description="Disordered" evidence="5">
    <location>
        <begin position="749"/>
        <end position="877"/>
    </location>
</feature>
<keyword evidence="1" id="KW-0547">Nucleotide-binding</keyword>
<organism evidence="6 7">
    <name type="scientific">Corvus moneduloides</name>
    <name type="common">New Caledonian crow</name>
    <dbReference type="NCBI Taxonomy" id="1196302"/>
    <lineage>
        <taxon>Eukaryota</taxon>
        <taxon>Metazoa</taxon>
        <taxon>Chordata</taxon>
        <taxon>Craniata</taxon>
        <taxon>Vertebrata</taxon>
        <taxon>Euteleostomi</taxon>
        <taxon>Archelosauria</taxon>
        <taxon>Archosauria</taxon>
        <taxon>Dinosauria</taxon>
        <taxon>Saurischia</taxon>
        <taxon>Theropoda</taxon>
        <taxon>Coelurosauria</taxon>
        <taxon>Aves</taxon>
        <taxon>Neognathae</taxon>
        <taxon>Neoaves</taxon>
        <taxon>Telluraves</taxon>
        <taxon>Australaves</taxon>
        <taxon>Passeriformes</taxon>
        <taxon>Corvoidea</taxon>
        <taxon>Corvidae</taxon>
        <taxon>Corvus</taxon>
    </lineage>
</organism>
<evidence type="ECO:0000256" key="4">
    <source>
        <dbReference type="SAM" id="Coils"/>
    </source>
</evidence>
<sequence>MEQLGTDNVSEEQEIWQLWVKLRQDEPQLLDNLEDFLAKMRHRIQEARSEKEALELTLNKRVAEHDKDVQQLCEVLEQQIQQEQLRLQQQSMARSHQHGEELRRVLDASEREVQRLVTAQMELERRCRSLHSSQQATSTENRQLEESNRALEHHLQHLHQQLQQTQDHLRTMRATVVWEHTGQPGDRVVAELPIEVPMSPQLSPGKSEKFRSEMRIRLGSQSDESKAKSTHKVVWEMLPAEINLSGAPGKASSAEEDPFPESLKEEAFSDQSSLLREMNDAIAALSKHLKAQAPGAPPALADAPCHPWDNIEPQTGPEAATAHETTPGVLQETLPGHSHHELLEGDLQEGPATAELRAPDVTQAGASTGAGHCMAQEPGAEQGENPEEAQKMLFLQGKGAGVEMVLNVAEHLGESTKAGEQVPMEVEGAGWLQEKTGGKKPQLLGEAEEVEISQRENLEAGLGPPEAGQEGVAVGQCLAVDELQPGRTLGQCVQAPSMALQQWADPASGLPEKLETELGEHLEPEPPSWSEAQVEAAHGDGVPEVAVAPGLAALDEERASLEVQPQGETADSEVLEVLPARAEHAGSSRAGSEEEEVEEAGPREAEQLQGECARGGAGQGGSVGAQEPLAAAVLPTHSQEGGVGTDVKLMEAQSSTSMELLAEVEADLQVSNEAGSPGVQQGAGVDPGVPLEDKPELGLGEEMGAAAVHREGPSPEQTPVGSPDLCGLFPVKSQALELVEAELQLCGGLSPKTPQGGEGGRATDLQENEAQEDGAQEQGEHGLPHEPEPQPSGVTLGQGEGAGAGLQPGEEAESLGSVEHQSSGANVQLVAEGDELRLTLGGSTEADLQLLGETESSGTEQGGRLDPDEQPLDQEDKAELVEVEAEDAQADLHLSEGLSSGVPQGREIGTDVRIEEEEDGAQGQGEHGLLHEPVLDLQGSGVEHSEGADENMQAQEEAESVDTTEDPSHGANVQLVAERDELRLTLGGSTEADLQLLGEVGSPGTEQGGRLDPDEQPLDQEDKAELVEVEAEDAQADLQLWGGPSSGAPWGGEGGRAVQIEEDEEEDVAQEQGEHGLPHEPEPHPSGVTLGQGEGAGAGLQPGEEAESLGSVEHQSSGANVQLVAEGDELRLTLGGSTEADLQLLGEAGSPGTEQGGRLDPDEQPLDQEDKAGLVEVEAEDAQADLHLSEGLSSGVPQGGEIGTNVWIEEEEDGAQGKGEGELPHEPVLDLQGSGAEHSEGADENMQAQEEAESLDTTEDQSRGANVQLIAEGDELKSASGESTEAQWQALKQTDSLGTEQGGSVDPDVQPLDQADREDVLETEVEDAQSDLQLCGGLSSGVPRGGESRTAVQIEEEEEEDGAQGQGEHGLPHEPVLDLQGSGVRQGEGADENMQAQEEAESLDTTEDQSRGANVQLIAEGDELKSASGESTEADLQLLGEAESPGTEQGGRLDPDEQPLDQEDKAELVEVEAEDAQADLQLCGGPSSGAPWGGEGGGAVQIEEDEEEDVAQEQGEHGLPHEPEPHPSGVTLGQGEGAGAGLQPGEEAESLGSVEHQSSGANVQLVAEAQVQREHGLPQESALDPAGERGKQGRGAGAGVQPQEAAESLDTLEAQSTGADVQLFTEQHESKAGSGGSTEADLTPLSVAGMWEGEQSWTPGLEAGLGASPTANLQEGAAAAYVPPPTEPALCPEPVTAAEGPALQAKPGTYVGPEGQILESQELLQGERAPAEEKPLDGAHGLEVAQGERLEAGARNVVKTQGLGLNQGHDDAVPALASLFSEVPLQINTLKLETMMQEDVLIPDVWRLCAPGQATPRELQEQVSAQGHEGRLHTVAPRPEGETEPAMEPEHRAARPAEPPKQEVSPASTLHVTVPPEDAGSDQLGMVLRDNSLGQGQLLGEQSKDLSVDQQEEMQEFGQKVSQEGEPSLGAVTAGGAGGPRSCPKAPLDPDHLYNVLFVGDSHVGKTSFLYRLHADTFNPHLAATVGLDYQIKNLVVDNKRFALRLWDSAGQERYHSMTKQFFRKADGVVLMYDITSEYSFSDVRYWLSCIQEAAEDGVAVLLLGNKTDCAAQRQVPTKEGECLAKEHQLMFYECSAASGHNVFESMVSFVRLLKAREDELKNKAEEVPKAPQKKKGCCW</sequence>
<reference evidence="7" key="1">
    <citation type="submission" date="2019-10" db="EMBL/GenBank/DDBJ databases">
        <title>Corvus moneduloides (New Caledonian crow) genome, bCorMon1, primary haplotype.</title>
        <authorList>
            <person name="Rutz C."/>
            <person name="Fungtammasan C."/>
            <person name="Mountcastle J."/>
            <person name="Formenti G."/>
            <person name="Chow W."/>
            <person name="Howe K."/>
            <person name="Steele M.P."/>
            <person name="Fernandes J."/>
            <person name="Gilbert M.T.P."/>
            <person name="Fedrigo O."/>
            <person name="Jarvis E.D."/>
            <person name="Gemmell N."/>
        </authorList>
    </citation>
    <scope>NUCLEOTIDE SEQUENCE [LARGE SCALE GENOMIC DNA]</scope>
</reference>